<proteinExistence type="predicted"/>
<evidence type="ECO:0000256" key="3">
    <source>
        <dbReference type="ARBA" id="ARBA00023163"/>
    </source>
</evidence>
<dbReference type="InterPro" id="IPR025996">
    <property type="entry name" value="MT1864/Rv1816-like_C"/>
</dbReference>
<dbReference type="InterPro" id="IPR006311">
    <property type="entry name" value="TAT_signal"/>
</dbReference>
<keyword evidence="1" id="KW-0805">Transcription regulation</keyword>
<keyword evidence="2 4" id="KW-0238">DNA-binding</keyword>
<evidence type="ECO:0000256" key="4">
    <source>
        <dbReference type="PROSITE-ProRule" id="PRU00335"/>
    </source>
</evidence>
<gene>
    <name evidence="6" type="ORF">AB0D65_36005</name>
</gene>
<name>A0ABV3EGZ7_9ACTN</name>
<dbReference type="Pfam" id="PF00440">
    <property type="entry name" value="TetR_N"/>
    <property type="match status" value="1"/>
</dbReference>
<dbReference type="EMBL" id="JBEZLS010000047">
    <property type="protein sequence ID" value="MEU9356264.1"/>
    <property type="molecule type" value="Genomic_DNA"/>
</dbReference>
<protein>
    <submittedName>
        <fullName evidence="6">TetR/AcrR family transcriptional regulator</fullName>
    </submittedName>
</protein>
<evidence type="ECO:0000259" key="5">
    <source>
        <dbReference type="PROSITE" id="PS50977"/>
    </source>
</evidence>
<organism evidence="6 7">
    <name type="scientific">Streptomyces griseoloalbus</name>
    <dbReference type="NCBI Taxonomy" id="67303"/>
    <lineage>
        <taxon>Bacteria</taxon>
        <taxon>Bacillati</taxon>
        <taxon>Actinomycetota</taxon>
        <taxon>Actinomycetes</taxon>
        <taxon>Kitasatosporales</taxon>
        <taxon>Streptomycetaceae</taxon>
        <taxon>Streptomyces</taxon>
    </lineage>
</organism>
<evidence type="ECO:0000313" key="6">
    <source>
        <dbReference type="EMBL" id="MEU9356264.1"/>
    </source>
</evidence>
<dbReference type="Gene3D" id="1.10.357.10">
    <property type="entry name" value="Tetracycline Repressor, domain 2"/>
    <property type="match status" value="1"/>
</dbReference>
<dbReference type="RefSeq" id="WP_359989817.1">
    <property type="nucleotide sequence ID" value="NZ_JBEZLS010000047.1"/>
</dbReference>
<reference evidence="6 7" key="1">
    <citation type="submission" date="2024-06" db="EMBL/GenBank/DDBJ databases">
        <title>The Natural Products Discovery Center: Release of the First 8490 Sequenced Strains for Exploring Actinobacteria Biosynthetic Diversity.</title>
        <authorList>
            <person name="Kalkreuter E."/>
            <person name="Kautsar S.A."/>
            <person name="Yang D."/>
            <person name="Bader C.D."/>
            <person name="Teijaro C.N."/>
            <person name="Fluegel L."/>
            <person name="Davis C.M."/>
            <person name="Simpson J.R."/>
            <person name="Lauterbach L."/>
            <person name="Steele A.D."/>
            <person name="Gui C."/>
            <person name="Meng S."/>
            <person name="Li G."/>
            <person name="Viehrig K."/>
            <person name="Ye F."/>
            <person name="Su P."/>
            <person name="Kiefer A.F."/>
            <person name="Nichols A."/>
            <person name="Cepeda A.J."/>
            <person name="Yan W."/>
            <person name="Fan B."/>
            <person name="Jiang Y."/>
            <person name="Adhikari A."/>
            <person name="Zheng C.-J."/>
            <person name="Schuster L."/>
            <person name="Cowan T.M."/>
            <person name="Smanski M.J."/>
            <person name="Chevrette M.G."/>
            <person name="De Carvalho L.P.S."/>
            <person name="Shen B."/>
        </authorList>
    </citation>
    <scope>NUCLEOTIDE SEQUENCE [LARGE SCALE GENOMIC DNA]</scope>
    <source>
        <strain evidence="6 7">NPDC048274</strain>
    </source>
</reference>
<dbReference type="Pfam" id="PF13305">
    <property type="entry name" value="TetR_C_33"/>
    <property type="match status" value="1"/>
</dbReference>
<comment type="caution">
    <text evidence="6">The sequence shown here is derived from an EMBL/GenBank/DDBJ whole genome shotgun (WGS) entry which is preliminary data.</text>
</comment>
<dbReference type="InterPro" id="IPR001647">
    <property type="entry name" value="HTH_TetR"/>
</dbReference>
<sequence>MPPPATRRALLDAAGAPLDTGGLGALTLREVGARAGVSRSAPYRHFADKGTPPDATGHLCLAGGRRRSGEPAADTEAAPEKPLRQALLTLMQVARSRPHLYRLMFATPVADPAEAIQAAERAQNQFLTVVSRVADPADARRYGGLLLAAAHGLSDLDLSGHLTADKWNADAEELIDTLIGLLPGTP</sequence>
<dbReference type="PROSITE" id="PS51318">
    <property type="entry name" value="TAT"/>
    <property type="match status" value="1"/>
</dbReference>
<keyword evidence="3" id="KW-0804">Transcription</keyword>
<feature type="DNA-binding region" description="H-T-H motif" evidence="4">
    <location>
        <begin position="27"/>
        <end position="46"/>
    </location>
</feature>
<dbReference type="InterPro" id="IPR036271">
    <property type="entry name" value="Tet_transcr_reg_TetR-rel_C_sf"/>
</dbReference>
<dbReference type="InterPro" id="IPR009057">
    <property type="entry name" value="Homeodomain-like_sf"/>
</dbReference>
<dbReference type="PROSITE" id="PS50977">
    <property type="entry name" value="HTH_TETR_2"/>
    <property type="match status" value="1"/>
</dbReference>
<keyword evidence="7" id="KW-1185">Reference proteome</keyword>
<feature type="domain" description="HTH tetR-type" evidence="5">
    <location>
        <begin position="4"/>
        <end position="64"/>
    </location>
</feature>
<dbReference type="SUPFAM" id="SSF48498">
    <property type="entry name" value="Tetracyclin repressor-like, C-terminal domain"/>
    <property type="match status" value="1"/>
</dbReference>
<dbReference type="Proteomes" id="UP001551582">
    <property type="component" value="Unassembled WGS sequence"/>
</dbReference>
<dbReference type="SUPFAM" id="SSF46689">
    <property type="entry name" value="Homeodomain-like"/>
    <property type="match status" value="1"/>
</dbReference>
<evidence type="ECO:0000256" key="2">
    <source>
        <dbReference type="ARBA" id="ARBA00023125"/>
    </source>
</evidence>
<evidence type="ECO:0000256" key="1">
    <source>
        <dbReference type="ARBA" id="ARBA00023015"/>
    </source>
</evidence>
<accession>A0ABV3EGZ7</accession>
<evidence type="ECO:0000313" key="7">
    <source>
        <dbReference type="Proteomes" id="UP001551582"/>
    </source>
</evidence>